<comment type="catalytic activity">
    <reaction evidence="6">
        <text>L-methionine + H2O = methanethiol + 2-oxobutanoate + NH4(+)</text>
        <dbReference type="Rhea" id="RHEA:23800"/>
        <dbReference type="ChEBI" id="CHEBI:15377"/>
        <dbReference type="ChEBI" id="CHEBI:16007"/>
        <dbReference type="ChEBI" id="CHEBI:16763"/>
        <dbReference type="ChEBI" id="CHEBI:28938"/>
        <dbReference type="ChEBI" id="CHEBI:57844"/>
        <dbReference type="EC" id="4.4.1.11"/>
    </reaction>
    <physiologicalReaction direction="left-to-right" evidence="6">
        <dbReference type="Rhea" id="RHEA:23801"/>
    </physiologicalReaction>
</comment>
<dbReference type="FunFam" id="3.40.640.10:FF:000046">
    <property type="entry name" value="Cystathionine gamma-lyase"/>
    <property type="match status" value="1"/>
</dbReference>
<accession>A0A6I3M738</accession>
<comment type="catalytic activity">
    <reaction evidence="5">
        <text>L-homocysteine + H2O = 2-oxobutanoate + hydrogen sulfide + NH4(+) + H(+)</text>
        <dbReference type="Rhea" id="RHEA:14501"/>
        <dbReference type="ChEBI" id="CHEBI:15377"/>
        <dbReference type="ChEBI" id="CHEBI:15378"/>
        <dbReference type="ChEBI" id="CHEBI:16763"/>
        <dbReference type="ChEBI" id="CHEBI:28938"/>
        <dbReference type="ChEBI" id="CHEBI:29919"/>
        <dbReference type="ChEBI" id="CHEBI:58199"/>
        <dbReference type="EC" id="4.4.1.2"/>
    </reaction>
    <physiologicalReaction direction="left-to-right" evidence="5">
        <dbReference type="Rhea" id="RHEA:14502"/>
    </physiologicalReaction>
</comment>
<feature type="region of interest" description="Disordered" evidence="9">
    <location>
        <begin position="1"/>
        <end position="33"/>
    </location>
</feature>
<evidence type="ECO:0000256" key="8">
    <source>
        <dbReference type="RuleBase" id="RU362118"/>
    </source>
</evidence>
<dbReference type="Gene3D" id="3.40.640.10">
    <property type="entry name" value="Type I PLP-dependent aspartate aminotransferase-like (Major domain)"/>
    <property type="match status" value="1"/>
</dbReference>
<evidence type="ECO:0000256" key="4">
    <source>
        <dbReference type="ARBA" id="ARBA00047199"/>
    </source>
</evidence>
<comment type="similarity">
    <text evidence="8">Belongs to the trans-sulfuration enzymes family.</text>
</comment>
<evidence type="ECO:0000256" key="3">
    <source>
        <dbReference type="ARBA" id="ARBA00047175"/>
    </source>
</evidence>
<dbReference type="RefSeq" id="WP_155051037.1">
    <property type="nucleotide sequence ID" value="NZ_JBHMAT010000004.1"/>
</dbReference>
<reference evidence="10 11" key="1">
    <citation type="submission" date="2019-11" db="EMBL/GenBank/DDBJ databases">
        <title>Agromyces kandeliae sp. nov., isolated from mangrove soil.</title>
        <authorList>
            <person name="Wang R."/>
        </authorList>
    </citation>
    <scope>NUCLEOTIDE SEQUENCE [LARGE SCALE GENOMIC DNA]</scope>
    <source>
        <strain evidence="10 11">JCM 11433</strain>
    </source>
</reference>
<dbReference type="GO" id="GO:0019346">
    <property type="term" value="P:transsulfuration"/>
    <property type="evidence" value="ECO:0007669"/>
    <property type="project" value="InterPro"/>
</dbReference>
<evidence type="ECO:0000256" key="6">
    <source>
        <dbReference type="ARBA" id="ARBA00052699"/>
    </source>
</evidence>
<dbReference type="GO" id="GO:0019343">
    <property type="term" value="P:cysteine biosynthetic process via cystathionine"/>
    <property type="evidence" value="ECO:0007669"/>
    <property type="project" value="TreeGrafter"/>
</dbReference>
<dbReference type="GO" id="GO:0030170">
    <property type="term" value="F:pyridoxal phosphate binding"/>
    <property type="evidence" value="ECO:0007669"/>
    <property type="project" value="InterPro"/>
</dbReference>
<dbReference type="PANTHER" id="PTHR11808">
    <property type="entry name" value="TRANS-SULFURATION ENZYME FAMILY MEMBER"/>
    <property type="match status" value="1"/>
</dbReference>
<comment type="cofactor">
    <cofactor evidence="1 8">
        <name>pyridoxal 5'-phosphate</name>
        <dbReference type="ChEBI" id="CHEBI:597326"/>
    </cofactor>
</comment>
<dbReference type="OrthoDB" id="9780685at2"/>
<dbReference type="SUPFAM" id="SSF53383">
    <property type="entry name" value="PLP-dependent transferases"/>
    <property type="match status" value="1"/>
</dbReference>
<dbReference type="InterPro" id="IPR015424">
    <property type="entry name" value="PyrdxlP-dep_Trfase"/>
</dbReference>
<dbReference type="InterPro" id="IPR000277">
    <property type="entry name" value="Cys/Met-Metab_PyrdxlP-dep_enz"/>
</dbReference>
<dbReference type="GO" id="GO:0004123">
    <property type="term" value="F:cystathionine gamma-lyase activity"/>
    <property type="evidence" value="ECO:0007669"/>
    <property type="project" value="TreeGrafter"/>
</dbReference>
<organism evidence="10 11">
    <name type="scientific">Agromyces bracchium</name>
    <dbReference type="NCBI Taxonomy" id="88376"/>
    <lineage>
        <taxon>Bacteria</taxon>
        <taxon>Bacillati</taxon>
        <taxon>Actinomycetota</taxon>
        <taxon>Actinomycetes</taxon>
        <taxon>Micrococcales</taxon>
        <taxon>Microbacteriaceae</taxon>
        <taxon>Agromyces</taxon>
    </lineage>
</organism>
<dbReference type="GO" id="GO:0005737">
    <property type="term" value="C:cytoplasm"/>
    <property type="evidence" value="ECO:0007669"/>
    <property type="project" value="TreeGrafter"/>
</dbReference>
<dbReference type="Proteomes" id="UP000433071">
    <property type="component" value="Unassembled WGS sequence"/>
</dbReference>
<dbReference type="AlphaFoldDB" id="A0A6I3M738"/>
<proteinExistence type="inferred from homology"/>
<gene>
    <name evidence="10" type="ORF">GJ743_06295</name>
</gene>
<dbReference type="GO" id="GO:0018826">
    <property type="term" value="F:methionine gamma-lyase activity"/>
    <property type="evidence" value="ECO:0007669"/>
    <property type="project" value="UniProtKB-EC"/>
</dbReference>
<dbReference type="EMBL" id="WMLB01000017">
    <property type="protein sequence ID" value="MTH67982.1"/>
    <property type="molecule type" value="Genomic_DNA"/>
</dbReference>
<dbReference type="Gene3D" id="3.90.1150.10">
    <property type="entry name" value="Aspartate Aminotransferase, domain 1"/>
    <property type="match status" value="1"/>
</dbReference>
<comment type="caution">
    <text evidence="10">The sequence shown here is derived from an EMBL/GenBank/DDBJ whole genome shotgun (WGS) entry which is preliminary data.</text>
</comment>
<keyword evidence="2 7" id="KW-0663">Pyridoxal phosphate</keyword>
<evidence type="ECO:0000313" key="11">
    <source>
        <dbReference type="Proteomes" id="UP000433071"/>
    </source>
</evidence>
<dbReference type="InterPro" id="IPR015421">
    <property type="entry name" value="PyrdxlP-dep_Trfase_major"/>
</dbReference>
<dbReference type="InterPro" id="IPR015422">
    <property type="entry name" value="PyrdxlP-dep_Trfase_small"/>
</dbReference>
<keyword evidence="11" id="KW-1185">Reference proteome</keyword>
<name>A0A6I3M738_9MICO</name>
<evidence type="ECO:0000256" key="2">
    <source>
        <dbReference type="ARBA" id="ARBA00022898"/>
    </source>
</evidence>
<evidence type="ECO:0000256" key="9">
    <source>
        <dbReference type="SAM" id="MobiDB-lite"/>
    </source>
</evidence>
<feature type="modified residue" description="N6-(pyridoxal phosphate)lysine" evidence="7">
    <location>
        <position position="197"/>
    </location>
</feature>
<dbReference type="PANTHER" id="PTHR11808:SF85">
    <property type="entry name" value="CYSTATHIONINE GAMMA-LYASE-RELATED"/>
    <property type="match status" value="1"/>
</dbReference>
<sequence length="384" mass="39701">MHDHEDAPALHPETVAVHAGRPPREPDGPMSTPVHLASTFHAGGPTAYGRYGNPSWTAFEEALGALEGGECVAFASGMGAISAVLALVPTGGTVVAPRHSYTGTIGLLDDLVATRNVTVRYVDVRDAAAVADAAQGADLVSVESPTNPALEVADLPAIGRAARAAGALFAVDNTFATPLLQRPLESGADLVVHSATKSISGHSDVVMGAVIARDAALRDRIVTRRSLGGAIPGPLDAFLALRGLRTLPVRLERAQANARDLAARFADHPALDEVRYPGFGTIVSIVVSGGAVAAERVAASTRVWVHSTSLGGVESQLERRRRWPAEAETIPEGLVRLSVGLEHVDDLARDLEQALEVAADPGDGAQERATGTTAGPVPPAASGY</sequence>
<evidence type="ECO:0000256" key="5">
    <source>
        <dbReference type="ARBA" id="ARBA00048780"/>
    </source>
</evidence>
<feature type="region of interest" description="Disordered" evidence="9">
    <location>
        <begin position="360"/>
        <end position="384"/>
    </location>
</feature>
<dbReference type="GO" id="GO:0047982">
    <property type="term" value="F:homocysteine desulfhydrase activity"/>
    <property type="evidence" value="ECO:0007669"/>
    <property type="project" value="UniProtKB-EC"/>
</dbReference>
<dbReference type="PIRSF" id="PIRSF001434">
    <property type="entry name" value="CGS"/>
    <property type="match status" value="1"/>
</dbReference>
<dbReference type="Pfam" id="PF01053">
    <property type="entry name" value="Cys_Met_Meta_PP"/>
    <property type="match status" value="1"/>
</dbReference>
<evidence type="ECO:0000256" key="1">
    <source>
        <dbReference type="ARBA" id="ARBA00001933"/>
    </source>
</evidence>
<evidence type="ECO:0000256" key="7">
    <source>
        <dbReference type="PIRSR" id="PIRSR001434-2"/>
    </source>
</evidence>
<dbReference type="EC" id="4.4.1.2" evidence="3"/>
<protein>
    <recommendedName>
        <fullName evidence="3">homocysteine desulfhydrase</fullName>
        <ecNumber evidence="3">4.4.1.2</ecNumber>
    </recommendedName>
    <alternativeName>
        <fullName evidence="4">Homocysteine desulfhydrase</fullName>
    </alternativeName>
</protein>
<evidence type="ECO:0000313" key="10">
    <source>
        <dbReference type="EMBL" id="MTH67982.1"/>
    </source>
</evidence>